<gene>
    <name evidence="3" type="primary">LOC112691605</name>
</gene>
<dbReference type="PANTHER" id="PTHR45749">
    <property type="match status" value="1"/>
</dbReference>
<evidence type="ECO:0000313" key="2">
    <source>
        <dbReference type="Proteomes" id="UP000694846"/>
    </source>
</evidence>
<dbReference type="OrthoDB" id="6591675at2759"/>
<feature type="domain" description="DUF4371" evidence="1">
    <location>
        <begin position="198"/>
        <end position="431"/>
    </location>
</feature>
<dbReference type="PANTHER" id="PTHR45749:SF23">
    <property type="entry name" value="ZINC FINGER MYM-TYPE PROTEIN 1-LIKE"/>
    <property type="match status" value="1"/>
</dbReference>
<dbReference type="SUPFAM" id="SSF53098">
    <property type="entry name" value="Ribonuclease H-like"/>
    <property type="match status" value="1"/>
</dbReference>
<sequence>MSSKKSGHQFKKIQQAKFAKHQDMINKTRKLNGILCNNIVHKSIEQSKTDNEDEKNLVEDSSNLITMTSSVDSCDVRVNANEINKYNCNSLMKVQDENLIEEVMHFPKDPADWSRTASFIQFCAVHGIDQNNNDDFIESKNQYSLDNVRYCNKSMFFSKLPNGEQTPRSWLVYSRKLGKVFCAPCWLFKNEFSNLANCGFNDWKNAHIRFKEHEGSLNHKTCLLKLNHLGQEQGRIDSKLFIQIDHEKMYWRKVLERVVSVIKTLASRGLPFRGQEEIFGSPKNGNYMMLPELLSEFDPFLAQHISKYGHSGSGSTSYLSSTICEEIINLMVKKVKEVIINEIKKRKYYSIVIDSTPDITHSDQLAFILRYISNEGVPIERFLEFIPKVGHKSLEIAETVIKTIENLKLNISDFRGQSYDTAKNMSGCYNGLQARMKNINSLAFCIPCAAHSLNLVGTHGVECCNEAATFFGLMQNIYVFFSSSSHRWDILNNMESKSHTLKALSNTRWSLRDSACLSLNENWSAVVATLTYIMDDHTENNITRNEAKGLINKMSSLETTTMSVVWVFLLSRLNTTSKKLQNVDIDCLDVFKLYDSLIKLIEHTRKNFDDFETEALAKAVNKDYKINTTRKKKRTIFHDESESEE</sequence>
<keyword evidence="2" id="KW-1185">Reference proteome</keyword>
<proteinExistence type="predicted"/>
<dbReference type="AlphaFoldDB" id="A0A8B8GGJ7"/>
<reference evidence="3" key="1">
    <citation type="submission" date="2025-08" db="UniProtKB">
        <authorList>
            <consortium name="RefSeq"/>
        </authorList>
    </citation>
    <scope>IDENTIFICATION</scope>
    <source>
        <tissue evidence="3">Whole body</tissue>
    </source>
</reference>
<dbReference type="InterPro" id="IPR012337">
    <property type="entry name" value="RNaseH-like_sf"/>
</dbReference>
<dbReference type="Pfam" id="PF14291">
    <property type="entry name" value="DUF4371"/>
    <property type="match status" value="1"/>
</dbReference>
<evidence type="ECO:0000313" key="3">
    <source>
        <dbReference type="RefSeq" id="XP_025421701.1"/>
    </source>
</evidence>
<organism evidence="2 3">
    <name type="scientific">Sipha flava</name>
    <name type="common">yellow sugarcane aphid</name>
    <dbReference type="NCBI Taxonomy" id="143950"/>
    <lineage>
        <taxon>Eukaryota</taxon>
        <taxon>Metazoa</taxon>
        <taxon>Ecdysozoa</taxon>
        <taxon>Arthropoda</taxon>
        <taxon>Hexapoda</taxon>
        <taxon>Insecta</taxon>
        <taxon>Pterygota</taxon>
        <taxon>Neoptera</taxon>
        <taxon>Paraneoptera</taxon>
        <taxon>Hemiptera</taxon>
        <taxon>Sternorrhyncha</taxon>
        <taxon>Aphidomorpha</taxon>
        <taxon>Aphidoidea</taxon>
        <taxon>Aphididae</taxon>
        <taxon>Sipha</taxon>
    </lineage>
</organism>
<evidence type="ECO:0000259" key="1">
    <source>
        <dbReference type="Pfam" id="PF14291"/>
    </source>
</evidence>
<dbReference type="GeneID" id="112691605"/>
<dbReference type="InterPro" id="IPR025398">
    <property type="entry name" value="DUF4371"/>
</dbReference>
<accession>A0A8B8GGJ7</accession>
<protein>
    <submittedName>
        <fullName evidence="3">Zinc finger MYM-type protein 1-like</fullName>
    </submittedName>
</protein>
<dbReference type="Proteomes" id="UP000694846">
    <property type="component" value="Unplaced"/>
</dbReference>
<dbReference type="RefSeq" id="XP_025421701.1">
    <property type="nucleotide sequence ID" value="XM_025565916.1"/>
</dbReference>
<name>A0A8B8GGJ7_9HEMI</name>